<name>A0AAD5B5U6_SILAS</name>
<gene>
    <name evidence="2" type="ORF">C0J50_12826</name>
</gene>
<comment type="caution">
    <text evidence="2">The sequence shown here is derived from an EMBL/GenBank/DDBJ whole genome shotgun (WGS) entry which is preliminary data.</text>
</comment>
<feature type="non-terminal residue" evidence="2">
    <location>
        <position position="1"/>
    </location>
</feature>
<dbReference type="AlphaFoldDB" id="A0AAD5B5U6"/>
<evidence type="ECO:0000313" key="3">
    <source>
        <dbReference type="Proteomes" id="UP001205998"/>
    </source>
</evidence>
<accession>A0AAD5B5U6</accession>
<dbReference type="Proteomes" id="UP001205998">
    <property type="component" value="Unassembled WGS sequence"/>
</dbReference>
<keyword evidence="2" id="KW-0371">Homeobox</keyword>
<evidence type="ECO:0000256" key="1">
    <source>
        <dbReference type="SAM" id="MobiDB-lite"/>
    </source>
</evidence>
<proteinExistence type="predicted"/>
<organism evidence="2 3">
    <name type="scientific">Silurus asotus</name>
    <name type="common">Amur catfish</name>
    <name type="synonym">Parasilurus asotus</name>
    <dbReference type="NCBI Taxonomy" id="30991"/>
    <lineage>
        <taxon>Eukaryota</taxon>
        <taxon>Metazoa</taxon>
        <taxon>Chordata</taxon>
        <taxon>Craniata</taxon>
        <taxon>Vertebrata</taxon>
        <taxon>Euteleostomi</taxon>
        <taxon>Actinopterygii</taxon>
        <taxon>Neopterygii</taxon>
        <taxon>Teleostei</taxon>
        <taxon>Ostariophysi</taxon>
        <taxon>Siluriformes</taxon>
        <taxon>Siluridae</taxon>
        <taxon>Silurus</taxon>
    </lineage>
</organism>
<keyword evidence="3" id="KW-1185">Reference proteome</keyword>
<feature type="region of interest" description="Disordered" evidence="1">
    <location>
        <begin position="20"/>
        <end position="49"/>
    </location>
</feature>
<evidence type="ECO:0000313" key="2">
    <source>
        <dbReference type="EMBL" id="KAI5627714.1"/>
    </source>
</evidence>
<sequence length="60" mass="6359">ILWVGGMEFNLLADAEARSPALSLSDAGTPQHDAACKGQDNSGQSPGTILLHNNILKHYN</sequence>
<dbReference type="GO" id="GO:0003677">
    <property type="term" value="F:DNA binding"/>
    <property type="evidence" value="ECO:0007669"/>
    <property type="project" value="UniProtKB-KW"/>
</dbReference>
<dbReference type="EMBL" id="MU549245">
    <property type="protein sequence ID" value="KAI5627714.1"/>
    <property type="molecule type" value="Genomic_DNA"/>
</dbReference>
<keyword evidence="2" id="KW-0238">DNA-binding</keyword>
<protein>
    <submittedName>
        <fullName evidence="2">Pituitary homeobox 3</fullName>
    </submittedName>
</protein>
<reference evidence="2" key="1">
    <citation type="submission" date="2018-07" db="EMBL/GenBank/DDBJ databases">
        <title>Comparative genomics of catfishes provides insights into carnivory and benthic adaptation.</title>
        <authorList>
            <person name="Zhang Y."/>
            <person name="Wang D."/>
            <person name="Peng Z."/>
            <person name="Zheng S."/>
            <person name="Shao F."/>
            <person name="Tao W."/>
        </authorList>
    </citation>
    <scope>NUCLEOTIDE SEQUENCE</scope>
    <source>
        <strain evidence="2">Chongqing</strain>
    </source>
</reference>